<evidence type="ECO:0000313" key="1">
    <source>
        <dbReference type="EnsemblPlants" id="MELO3C034181.2.1"/>
    </source>
</evidence>
<dbReference type="Gramene" id="MELO3C034181.2.1">
    <property type="protein sequence ID" value="MELO3C034181.2.1"/>
    <property type="gene ID" value="MELO3C034181.2"/>
</dbReference>
<sequence length="243" mass="27848">MGKVDIMVMEQNSCVPLSKTLLKPTCILTRTFDFCRGDSEAELELHLNLGYNLPSSIDSNNRVWCSLCCLISSEDHLIDLQHSPLIHFQQPTSSDYVDYLTRLILLTNLTEKIQLMKLKAFGIFENFVYDDIVLHMQLVAELSFWRRYKLLEVVYIWVTQAITQLLILTSKVWDNCDFYRKPKSLEFNSFTPRPSPFSTGIIFFVRPLHLILLSPATHLLSGVLLPLVVFSPVSFTSSSLHAT</sequence>
<proteinExistence type="predicted"/>
<accession>A0A9I9EID7</accession>
<protein>
    <submittedName>
        <fullName evidence="1">Uncharacterized protein</fullName>
    </submittedName>
</protein>
<name>A0A9I9EID7_CUCME</name>
<dbReference type="EnsemblPlants" id="MELO3C034181.2.1">
    <property type="protein sequence ID" value="MELO3C034181.2.1"/>
    <property type="gene ID" value="MELO3C034181.2"/>
</dbReference>
<reference evidence="1" key="1">
    <citation type="submission" date="2023-03" db="UniProtKB">
        <authorList>
            <consortium name="EnsemblPlants"/>
        </authorList>
    </citation>
    <scope>IDENTIFICATION</scope>
</reference>
<organism evidence="1">
    <name type="scientific">Cucumis melo</name>
    <name type="common">Muskmelon</name>
    <dbReference type="NCBI Taxonomy" id="3656"/>
    <lineage>
        <taxon>Eukaryota</taxon>
        <taxon>Viridiplantae</taxon>
        <taxon>Streptophyta</taxon>
        <taxon>Embryophyta</taxon>
        <taxon>Tracheophyta</taxon>
        <taxon>Spermatophyta</taxon>
        <taxon>Magnoliopsida</taxon>
        <taxon>eudicotyledons</taxon>
        <taxon>Gunneridae</taxon>
        <taxon>Pentapetalae</taxon>
        <taxon>rosids</taxon>
        <taxon>fabids</taxon>
        <taxon>Cucurbitales</taxon>
        <taxon>Cucurbitaceae</taxon>
        <taxon>Benincaseae</taxon>
        <taxon>Cucumis</taxon>
    </lineage>
</organism>
<dbReference type="AlphaFoldDB" id="A0A9I9EID7"/>